<evidence type="ECO:0000256" key="1">
    <source>
        <dbReference type="SAM" id="Phobius"/>
    </source>
</evidence>
<gene>
    <name evidence="2" type="ORF">SAMN04488094_10196</name>
</gene>
<feature type="transmembrane region" description="Helical" evidence="1">
    <location>
        <begin position="78"/>
        <end position="98"/>
    </location>
</feature>
<reference evidence="2 3" key="1">
    <citation type="submission" date="2016-10" db="EMBL/GenBank/DDBJ databases">
        <authorList>
            <person name="de Groot N.N."/>
        </authorList>
    </citation>
    <scope>NUCLEOTIDE SEQUENCE [LARGE SCALE GENOMIC DNA]</scope>
    <source>
        <strain evidence="2 3">DSM 19548</strain>
    </source>
</reference>
<keyword evidence="1" id="KW-0472">Membrane</keyword>
<keyword evidence="3" id="KW-1185">Reference proteome</keyword>
<sequence length="122" mass="13159">MRRLPFQTIDRHVGRTRWSGAVRPRADAAFWTAAATISLAAFRLGQVRLQPDAIATGVPGLLFRAISLLVAAGSDVVFAATTSVALQAAVLMTIFYAYPYYPLLRRGPGEGSGPLRVAERSE</sequence>
<name>A0A1I1DA76_9RHOB</name>
<organism evidence="2 3">
    <name type="scientific">Tropicimonas isoalkanivorans</name>
    <dbReference type="NCBI Taxonomy" id="441112"/>
    <lineage>
        <taxon>Bacteria</taxon>
        <taxon>Pseudomonadati</taxon>
        <taxon>Pseudomonadota</taxon>
        <taxon>Alphaproteobacteria</taxon>
        <taxon>Rhodobacterales</taxon>
        <taxon>Roseobacteraceae</taxon>
        <taxon>Tropicimonas</taxon>
    </lineage>
</organism>
<protein>
    <submittedName>
        <fullName evidence="2">Uncharacterized protein</fullName>
    </submittedName>
</protein>
<keyword evidence="1" id="KW-0812">Transmembrane</keyword>
<dbReference type="AlphaFoldDB" id="A0A1I1DA76"/>
<keyword evidence="1" id="KW-1133">Transmembrane helix</keyword>
<proteinExistence type="predicted"/>
<evidence type="ECO:0000313" key="2">
    <source>
        <dbReference type="EMBL" id="SFB71841.1"/>
    </source>
</evidence>
<dbReference type="Proteomes" id="UP000198728">
    <property type="component" value="Unassembled WGS sequence"/>
</dbReference>
<evidence type="ECO:0000313" key="3">
    <source>
        <dbReference type="Proteomes" id="UP000198728"/>
    </source>
</evidence>
<dbReference type="STRING" id="441112.SAMN04488094_10196"/>
<accession>A0A1I1DA76</accession>
<dbReference type="EMBL" id="FOLG01000001">
    <property type="protein sequence ID" value="SFB71841.1"/>
    <property type="molecule type" value="Genomic_DNA"/>
</dbReference>